<dbReference type="AlphaFoldDB" id="A0AAV7PMG5"/>
<organism evidence="1 2">
    <name type="scientific">Pleurodeles waltl</name>
    <name type="common">Iberian ribbed newt</name>
    <dbReference type="NCBI Taxonomy" id="8319"/>
    <lineage>
        <taxon>Eukaryota</taxon>
        <taxon>Metazoa</taxon>
        <taxon>Chordata</taxon>
        <taxon>Craniata</taxon>
        <taxon>Vertebrata</taxon>
        <taxon>Euteleostomi</taxon>
        <taxon>Amphibia</taxon>
        <taxon>Batrachia</taxon>
        <taxon>Caudata</taxon>
        <taxon>Salamandroidea</taxon>
        <taxon>Salamandridae</taxon>
        <taxon>Pleurodelinae</taxon>
        <taxon>Pleurodeles</taxon>
    </lineage>
</organism>
<evidence type="ECO:0000313" key="2">
    <source>
        <dbReference type="Proteomes" id="UP001066276"/>
    </source>
</evidence>
<reference evidence="1" key="1">
    <citation type="journal article" date="2022" name="bioRxiv">
        <title>Sequencing and chromosome-scale assembly of the giantPleurodeles waltlgenome.</title>
        <authorList>
            <person name="Brown T."/>
            <person name="Elewa A."/>
            <person name="Iarovenko S."/>
            <person name="Subramanian E."/>
            <person name="Araus A.J."/>
            <person name="Petzold A."/>
            <person name="Susuki M."/>
            <person name="Suzuki K.-i.T."/>
            <person name="Hayashi T."/>
            <person name="Toyoda A."/>
            <person name="Oliveira C."/>
            <person name="Osipova E."/>
            <person name="Leigh N.D."/>
            <person name="Simon A."/>
            <person name="Yun M.H."/>
        </authorList>
    </citation>
    <scope>NUCLEOTIDE SEQUENCE</scope>
    <source>
        <strain evidence="1">20211129_DDA</strain>
        <tissue evidence="1">Liver</tissue>
    </source>
</reference>
<accession>A0AAV7PMG5</accession>
<gene>
    <name evidence="1" type="ORF">NDU88_007845</name>
</gene>
<name>A0AAV7PMG5_PLEWA</name>
<keyword evidence="2" id="KW-1185">Reference proteome</keyword>
<evidence type="ECO:0000313" key="1">
    <source>
        <dbReference type="EMBL" id="KAJ1129477.1"/>
    </source>
</evidence>
<comment type="caution">
    <text evidence="1">The sequence shown here is derived from an EMBL/GenBank/DDBJ whole genome shotgun (WGS) entry which is preliminary data.</text>
</comment>
<dbReference type="EMBL" id="JANPWB010000011">
    <property type="protein sequence ID" value="KAJ1129477.1"/>
    <property type="molecule type" value="Genomic_DNA"/>
</dbReference>
<proteinExistence type="predicted"/>
<dbReference type="Proteomes" id="UP001066276">
    <property type="component" value="Chromosome 7"/>
</dbReference>
<protein>
    <submittedName>
        <fullName evidence="1">Uncharacterized protein</fullName>
    </submittedName>
</protein>
<sequence>MEKHADLEKKMLDSACKNCLHTVKDPPGSRGCGLADQQDGCHTMRFCTTGDLILLFLLGAAAQLLCLDSGRLWSAALRPASQGRPGRAPSERGPRRAWPLPERTGECCGGRLLVYRTSLRSDIGSRNLGVTSLACVRGALPFRPCGPTRQSGLATGTLGGVGLYSCWGPGPPACFPAPGQI</sequence>